<dbReference type="HOGENOM" id="CLU_131550_2_0_11"/>
<name>A4XDC5_SALTO</name>
<dbReference type="EMBL" id="CP000667">
    <property type="protein sequence ID" value="ABP56932.1"/>
    <property type="molecule type" value="Genomic_DNA"/>
</dbReference>
<evidence type="ECO:0000313" key="2">
    <source>
        <dbReference type="EMBL" id="ABP56932.1"/>
    </source>
</evidence>
<reference evidence="3" key="1">
    <citation type="journal article" date="2007" name="Proc. Natl. Acad. Sci. U.S.A.">
        <title>Genome sequencing reveals complex secondary metabolome in the marine actinomycete Salinispora tropica.</title>
        <authorList>
            <person name="Udwary D.W."/>
            <person name="Zeigler L."/>
            <person name="Asolkar R.N."/>
            <person name="Singan V."/>
            <person name="Lapidus A."/>
            <person name="Fenical W."/>
            <person name="Jensen P.R."/>
            <person name="Moore B.S."/>
        </authorList>
    </citation>
    <scope>NUCLEOTIDE SEQUENCE [LARGE SCALE GENOMIC DNA]</scope>
    <source>
        <strain evidence="3">ATCC BAA-916 / DSM 44818 / CNB-440</strain>
    </source>
</reference>
<sequence length="62" mass="6721">MTAVEPRWRTSTRSGDTGGNCVEVADNLAGVVLVRDSKDRSGPALTFGPESWRMFIAAARPR</sequence>
<accession>A4XDC5</accession>
<dbReference type="AlphaFoldDB" id="A4XDC5"/>
<dbReference type="RefSeq" id="WP_012015696.1">
    <property type="nucleotide sequence ID" value="NC_009380.1"/>
</dbReference>
<dbReference type="InterPro" id="IPR007278">
    <property type="entry name" value="DUF397"/>
</dbReference>
<organism evidence="2 3">
    <name type="scientific">Salinispora tropica (strain ATCC BAA-916 / DSM 44818 / JCM 13857 / NBRC 105044 / CNB-440)</name>
    <dbReference type="NCBI Taxonomy" id="369723"/>
    <lineage>
        <taxon>Bacteria</taxon>
        <taxon>Bacillati</taxon>
        <taxon>Actinomycetota</taxon>
        <taxon>Actinomycetes</taxon>
        <taxon>Micromonosporales</taxon>
        <taxon>Micromonosporaceae</taxon>
        <taxon>Salinispora</taxon>
    </lineage>
</organism>
<gene>
    <name evidence="2" type="ordered locus">Strop_4504</name>
</gene>
<feature type="domain" description="DUF397" evidence="1">
    <location>
        <begin position="7"/>
        <end position="60"/>
    </location>
</feature>
<dbReference type="Proteomes" id="UP000000235">
    <property type="component" value="Chromosome"/>
</dbReference>
<keyword evidence="3" id="KW-1185">Reference proteome</keyword>
<evidence type="ECO:0000259" key="1">
    <source>
        <dbReference type="Pfam" id="PF04149"/>
    </source>
</evidence>
<evidence type="ECO:0000313" key="3">
    <source>
        <dbReference type="Proteomes" id="UP000000235"/>
    </source>
</evidence>
<dbReference type="KEGG" id="stp:Strop_4504"/>
<protein>
    <recommendedName>
        <fullName evidence="1">DUF397 domain-containing protein</fullName>
    </recommendedName>
</protein>
<dbReference type="eggNOG" id="ENOG5031VFA">
    <property type="taxonomic scope" value="Bacteria"/>
</dbReference>
<dbReference type="Pfam" id="PF04149">
    <property type="entry name" value="DUF397"/>
    <property type="match status" value="1"/>
</dbReference>
<proteinExistence type="predicted"/>